<dbReference type="Proteomes" id="UP000235994">
    <property type="component" value="Unassembled WGS sequence"/>
</dbReference>
<dbReference type="AlphaFoldDB" id="A0A2N8KMI6"/>
<evidence type="ECO:0000259" key="2">
    <source>
        <dbReference type="Pfam" id="PF07859"/>
    </source>
</evidence>
<name>A0A2N8KMI6_9BURK</name>
<feature type="domain" description="Alpha/beta hydrolase fold-3" evidence="2">
    <location>
        <begin position="68"/>
        <end position="266"/>
    </location>
</feature>
<evidence type="ECO:0000256" key="1">
    <source>
        <dbReference type="ARBA" id="ARBA00022801"/>
    </source>
</evidence>
<dbReference type="SUPFAM" id="SSF53474">
    <property type="entry name" value="alpha/beta-Hydrolases"/>
    <property type="match status" value="1"/>
</dbReference>
<keyword evidence="4" id="KW-1185">Reference proteome</keyword>
<reference evidence="3 4" key="1">
    <citation type="submission" date="2018-01" db="EMBL/GenBank/DDBJ databases">
        <title>The draft genome of an aniline degradation strain ANB-1.</title>
        <authorList>
            <person name="Zhang L."/>
            <person name="Jiang J."/>
        </authorList>
    </citation>
    <scope>NUCLEOTIDE SEQUENCE [LARGE SCALE GENOMIC DNA]</scope>
    <source>
        <strain evidence="3 4">ANB-1</strain>
    </source>
</reference>
<dbReference type="PANTHER" id="PTHR48081">
    <property type="entry name" value="AB HYDROLASE SUPERFAMILY PROTEIN C4A8.06C"/>
    <property type="match status" value="1"/>
</dbReference>
<dbReference type="Pfam" id="PF07859">
    <property type="entry name" value="Abhydrolase_3"/>
    <property type="match status" value="1"/>
</dbReference>
<dbReference type="InterPro" id="IPR050300">
    <property type="entry name" value="GDXG_lipolytic_enzyme"/>
</dbReference>
<dbReference type="RefSeq" id="WP_102772717.1">
    <property type="nucleotide sequence ID" value="NZ_POQS01000002.1"/>
</dbReference>
<proteinExistence type="predicted"/>
<dbReference type="EMBL" id="POQS01000002">
    <property type="protein sequence ID" value="PND34658.1"/>
    <property type="molecule type" value="Genomic_DNA"/>
</dbReference>
<comment type="caution">
    <text evidence="3">The sequence shown here is derived from an EMBL/GenBank/DDBJ whole genome shotgun (WGS) entry which is preliminary data.</text>
</comment>
<organism evidence="3 4">
    <name type="scientific">Achromobacter pulmonis</name>
    <dbReference type="NCBI Taxonomy" id="1389932"/>
    <lineage>
        <taxon>Bacteria</taxon>
        <taxon>Pseudomonadati</taxon>
        <taxon>Pseudomonadota</taxon>
        <taxon>Betaproteobacteria</taxon>
        <taxon>Burkholderiales</taxon>
        <taxon>Alcaligenaceae</taxon>
        <taxon>Achromobacter</taxon>
    </lineage>
</organism>
<keyword evidence="1" id="KW-0378">Hydrolase</keyword>
<evidence type="ECO:0000313" key="4">
    <source>
        <dbReference type="Proteomes" id="UP000235994"/>
    </source>
</evidence>
<dbReference type="GO" id="GO:0016787">
    <property type="term" value="F:hydrolase activity"/>
    <property type="evidence" value="ECO:0007669"/>
    <property type="project" value="UniProtKB-KW"/>
</dbReference>
<accession>A0A2N8KMI6</accession>
<dbReference type="InterPro" id="IPR029058">
    <property type="entry name" value="AB_hydrolase_fold"/>
</dbReference>
<sequence>MAFDSRPAPARANFPGGDAYAAEVFERSRRAAADRGLHYHPDIPYDDATGCRLDLYAPARAPADLPCLIFVHGGAFSLGCKEWMGFMAPAVTATPALFISVSYRLAPGHVYPAAVRDVAAAVDWAWRNVGAYGGDPARLFLGGHSAGGHLASLVALDRRWLDERGLPARVIRGALPISGLYDLDYDGGDAVGAAALAIRRRFIPDDSHVPAASPMHHVGPQAPPFYLGAGEHDLGRLAAEALAMRDLLSQAGVPAAAEIYPDHDHYAASSRCVDDGHPWITRARAFLRSGSPI</sequence>
<dbReference type="PANTHER" id="PTHR48081:SF33">
    <property type="entry name" value="KYNURENINE FORMAMIDASE"/>
    <property type="match status" value="1"/>
</dbReference>
<gene>
    <name evidence="3" type="ORF">C1I89_10805</name>
</gene>
<evidence type="ECO:0000313" key="3">
    <source>
        <dbReference type="EMBL" id="PND34658.1"/>
    </source>
</evidence>
<dbReference type="Gene3D" id="3.40.50.1820">
    <property type="entry name" value="alpha/beta hydrolase"/>
    <property type="match status" value="1"/>
</dbReference>
<protein>
    <recommendedName>
        <fullName evidence="2">Alpha/beta hydrolase fold-3 domain-containing protein</fullName>
    </recommendedName>
</protein>
<dbReference type="InterPro" id="IPR013094">
    <property type="entry name" value="AB_hydrolase_3"/>
</dbReference>